<feature type="region of interest" description="Disordered" evidence="1">
    <location>
        <begin position="790"/>
        <end position="930"/>
    </location>
</feature>
<feature type="compositionally biased region" description="Basic and acidic residues" evidence="1">
    <location>
        <begin position="123"/>
        <end position="139"/>
    </location>
</feature>
<feature type="compositionally biased region" description="Polar residues" evidence="1">
    <location>
        <begin position="851"/>
        <end position="865"/>
    </location>
</feature>
<feature type="region of interest" description="Disordered" evidence="1">
    <location>
        <begin position="259"/>
        <end position="310"/>
    </location>
</feature>
<feature type="compositionally biased region" description="Basic and acidic residues" evidence="1">
    <location>
        <begin position="60"/>
        <end position="80"/>
    </location>
</feature>
<feature type="compositionally biased region" description="Polar residues" evidence="1">
    <location>
        <begin position="913"/>
        <end position="923"/>
    </location>
</feature>
<feature type="compositionally biased region" description="Low complexity" evidence="1">
    <location>
        <begin position="436"/>
        <end position="452"/>
    </location>
</feature>
<feature type="compositionally biased region" description="Polar residues" evidence="1">
    <location>
        <begin position="827"/>
        <end position="836"/>
    </location>
</feature>
<dbReference type="OMA" id="ITRCVSA"/>
<name>A0A0N1PBV9_LEPSE</name>
<feature type="region of interest" description="Disordered" evidence="1">
    <location>
        <begin position="1218"/>
        <end position="1248"/>
    </location>
</feature>
<feature type="compositionally biased region" description="Basic and acidic residues" evidence="1">
    <location>
        <begin position="1129"/>
        <end position="1146"/>
    </location>
</feature>
<feature type="compositionally biased region" description="Polar residues" evidence="1">
    <location>
        <begin position="1568"/>
        <end position="1588"/>
    </location>
</feature>
<feature type="region of interest" description="Disordered" evidence="1">
    <location>
        <begin position="1673"/>
        <end position="1698"/>
    </location>
</feature>
<feature type="compositionally biased region" description="Low complexity" evidence="1">
    <location>
        <begin position="810"/>
        <end position="820"/>
    </location>
</feature>
<feature type="compositionally biased region" description="Polar residues" evidence="1">
    <location>
        <begin position="1450"/>
        <end position="1465"/>
    </location>
</feature>
<feature type="region of interest" description="Disordered" evidence="1">
    <location>
        <begin position="1751"/>
        <end position="1838"/>
    </location>
</feature>
<proteinExistence type="predicted"/>
<sequence>MASFIQEPDVRTLVKITECVYAMRQTDIKSCSALYDVANNNEAPSSALLTKSIDVPLRKYESHSHSRAHDTSRPSIDRQCGEASPPVPMCSSSRAYERDAHGYPQRRQLEGSATHAKRLSPPRKVERNGGERRREKQEGEDALLSVEESGLRYSWLRGDPRHSMRRERRDHNVYASQLESERPLTEGNAYRIGVEGNDGFRTHQLNIAPLITPAAASNDAAVCKNNGTASCSPPRRVGEGRPQANKAAVVTSTFIASKDRHVRLRNDGDDGSQENSLHSRSTRHPSTYASIDLSEVKPQSSTSSTHAEAKYTDHYSCKSDKSLFSSRAPLSSSNPVGLSQCFRREVPMSPRLVRASCSADTEASEAGTRFIPSPKALQKRGGMIAAHSRSGDWEASRDDPRVRRAAAATAASVRSASPLAVTAAAAHGGDSVASHGTGASRASMRSATSSLSNENSPMPSAPGMPRYTPSFSDRADRGAGPRSSRGNTSSGGVRRDHHQREEDQRAPTHHVIASSASAATRSSESAAHFVLDIRRRFSLNSGDEDDQAAAPFHASTISGSRRRGEGRHFIDAAADWTAPLSFSAAGSGDADASLLRSHSNRTPKRERYARYITPATDGFRTAASAVHDHRLASPPVSASRPMPPLASPPQTPHRPTCFFQFAAPSLQSGKSEECNTSTEMLRAAVRRMKQASDAAMDASCISTPGPSSAEDRYALLVESARLLSSSVLVFTALAPGDAQYSTSAARSASAVFAATPLQTRGQSRRAVPLPLEEPLSFMSMQRPSVVVAGEGRGVDSSASSERTWPSKGQSAASTAADASAQRCAVPASNTMLETPQASRHSSAAASAGVPPTSNIGSSAVEQTHGQGDDAVRSSNRNWRRSDEGDAVAGEKLTARGSSRMNETSPDASRRSRYGTTAQETVTAKPTHLPFIDLLHENDSTLESSDMDAANEGAEASRTQRCYGENVSSATATRPTDGPGEQLLGGPASPHLALSSVSPLTPSQEVELDYRNLMPSSSASRGLQRCELQTAENAVAASVQDGRALPSEQPIVSTCSPRCRKTDHHAEPLRRKAALPTLTRTSGEEATTKSSCADGDALWENKIVGEAAAEDPHSGAEHERMLVQFREAMERHEQDGRSSDARDDERLASLNDGRSGQDDDAWWRPQRARVRSSRQRAGSNANTPRNSAGFSTQLTQCASTESMGSPFDWAAEDFAATHQWHSAPSGAQAEESRNSPFSAPSSSGGGASLEHMASVIPVPWRCGHASPSAEGLSGSDFSAAAPRQMRRSVSNCSSGVPAASLRPSPSPFSNAALFDAQSPRDRSSSSRSRPTTSFPRMASLASVEGQSLLSAERTPTVPSTMRAATFEVSLSELHIPHAAALFSEKTARGELSAPTGPPPTPEVAEEEGLDVLWVDASGNYFTKPRLVANVENVQGPLPRERKATRELKSSGARSSASTLHGDSSNAKYGGSAEDEEERGMDALEASRRSLRHGSASHYRHSEKHDACRSDDFKQSRNAVVPSNTHGRAEVQGNEEDGGIDDPVDDAPPLRSCYTIPYAPVVSTHESRQRGSSSSNTKGCSTMSSASTSPEPAGHDNSERRRRGQGEGSSREAGQRSSVPPSLASLPTTLTKARGGDDSDAAIQLEHARSNGTRRYHRQHSASDEDLCVVNRCSSQNTGNQTHRCRPEVGGPQRHSSAGHPNRIEAVKAAEQGKRCTAAGTRKPALADGALSGQAEAEARLCAPDTADTMTSLHAFPPLSLPNPSSKSSTLMSSSSHLPPTSPTGRGTAPRAPLSAPSALSEPPMTPALHPPRVEDSAHSRPAFLPHVPSAATPVQEERSWRGTLAASGDAARGHAFAEDADFFDEGDDDNDYCGYGYGESYVDV</sequence>
<feature type="compositionally biased region" description="Acidic residues" evidence="1">
    <location>
        <begin position="1531"/>
        <end position="1543"/>
    </location>
</feature>
<feature type="compositionally biased region" description="Low complexity" evidence="1">
    <location>
        <begin position="837"/>
        <end position="847"/>
    </location>
</feature>
<feature type="compositionally biased region" description="Low complexity" evidence="1">
    <location>
        <begin position="1760"/>
        <end position="1777"/>
    </location>
</feature>
<feature type="compositionally biased region" description="Polar residues" evidence="1">
    <location>
        <begin position="273"/>
        <end position="289"/>
    </location>
</feature>
<feature type="region of interest" description="Disordered" evidence="1">
    <location>
        <begin position="1431"/>
        <end position="1637"/>
    </location>
</feature>
<dbReference type="OrthoDB" id="10674129at2759"/>
<feature type="compositionally biased region" description="Polar residues" evidence="1">
    <location>
        <begin position="895"/>
        <end position="906"/>
    </location>
</feature>
<keyword evidence="3" id="KW-1185">Reference proteome</keyword>
<feature type="region of interest" description="Disordered" evidence="1">
    <location>
        <begin position="1071"/>
        <end position="1091"/>
    </location>
</feature>
<feature type="compositionally biased region" description="Polar residues" evidence="1">
    <location>
        <begin position="1177"/>
        <end position="1190"/>
    </location>
</feature>
<feature type="compositionally biased region" description="Basic and acidic residues" evidence="1">
    <location>
        <begin position="1437"/>
        <end position="1447"/>
    </location>
</feature>
<feature type="compositionally biased region" description="Low complexity" evidence="1">
    <location>
        <begin position="1324"/>
        <end position="1335"/>
    </location>
</feature>
<feature type="compositionally biased region" description="Polar residues" evidence="1">
    <location>
        <begin position="1613"/>
        <end position="1629"/>
    </location>
</feature>
<evidence type="ECO:0000256" key="1">
    <source>
        <dbReference type="SAM" id="MobiDB-lite"/>
    </source>
</evidence>
<feature type="compositionally biased region" description="Low complexity" evidence="1">
    <location>
        <begin position="405"/>
        <end position="417"/>
    </location>
</feature>
<dbReference type="EMBL" id="LJSK01000083">
    <property type="protein sequence ID" value="KPI87535.1"/>
    <property type="molecule type" value="Genomic_DNA"/>
</dbReference>
<protein>
    <submittedName>
        <fullName evidence="2">Uncharacterized protein</fullName>
    </submittedName>
</protein>
<feature type="compositionally biased region" description="Low complexity" evidence="1">
    <location>
        <begin position="513"/>
        <end position="524"/>
    </location>
</feature>
<feature type="compositionally biased region" description="Pro residues" evidence="1">
    <location>
        <begin position="641"/>
        <end position="651"/>
    </location>
</feature>
<feature type="region of interest" description="Disordered" evidence="1">
    <location>
        <begin position="1129"/>
        <end position="1190"/>
    </location>
</feature>
<evidence type="ECO:0000313" key="3">
    <source>
        <dbReference type="Proteomes" id="UP000038009"/>
    </source>
</evidence>
<feature type="region of interest" description="Disordered" evidence="1">
    <location>
        <begin position="227"/>
        <end position="246"/>
    </location>
</feature>
<evidence type="ECO:0000313" key="2">
    <source>
        <dbReference type="EMBL" id="KPI87535.1"/>
    </source>
</evidence>
<accession>A0A0N1PBV9</accession>
<dbReference type="VEuPathDB" id="TriTrypDB:Lsey_0083_0090"/>
<reference evidence="2 3" key="1">
    <citation type="journal article" date="2015" name="PLoS Pathog.">
        <title>Leptomonas seymouri: Adaptations to the Dixenous Life Cycle Analyzed by Genome Sequencing, Transcriptome Profiling and Co-infection with Leishmania donovani.</title>
        <authorList>
            <person name="Kraeva N."/>
            <person name="Butenko A."/>
            <person name="Hlavacova J."/>
            <person name="Kostygov A."/>
            <person name="Myskova J."/>
            <person name="Grybchuk D."/>
            <person name="Lestinova T."/>
            <person name="Votypka J."/>
            <person name="Volf P."/>
            <person name="Opperdoes F."/>
            <person name="Flegontov P."/>
            <person name="Lukes J."/>
            <person name="Yurchenko V."/>
        </authorList>
    </citation>
    <scope>NUCLEOTIDE SEQUENCE [LARGE SCALE GENOMIC DNA]</scope>
    <source>
        <strain evidence="2 3">ATCC 30220</strain>
    </source>
</reference>
<feature type="compositionally biased region" description="Basic and acidic residues" evidence="1">
    <location>
        <begin position="1501"/>
        <end position="1513"/>
    </location>
</feature>
<feature type="region of interest" description="Disordered" evidence="1">
    <location>
        <begin position="943"/>
        <end position="999"/>
    </location>
</feature>
<feature type="region of interest" description="Disordered" evidence="1">
    <location>
        <begin position="632"/>
        <end position="651"/>
    </location>
</feature>
<feature type="compositionally biased region" description="Polar residues" evidence="1">
    <location>
        <begin position="1514"/>
        <end position="1524"/>
    </location>
</feature>
<dbReference type="Proteomes" id="UP000038009">
    <property type="component" value="Unassembled WGS sequence"/>
</dbReference>
<comment type="caution">
    <text evidence="2">The sequence shown here is derived from an EMBL/GenBank/DDBJ whole genome shotgun (WGS) entry which is preliminary data.</text>
</comment>
<feature type="region of interest" description="Disordered" evidence="1">
    <location>
        <begin position="60"/>
        <end position="142"/>
    </location>
</feature>
<feature type="compositionally biased region" description="Basic and acidic residues" evidence="1">
    <location>
        <begin position="389"/>
        <end position="402"/>
    </location>
</feature>
<feature type="region of interest" description="Disordered" evidence="1">
    <location>
        <begin position="429"/>
        <end position="524"/>
    </location>
</feature>
<feature type="compositionally biased region" description="Low complexity" evidence="1">
    <location>
        <begin position="1787"/>
        <end position="1801"/>
    </location>
</feature>
<gene>
    <name evidence="2" type="ORF">ABL78_3378</name>
</gene>
<feature type="region of interest" description="Disordered" evidence="1">
    <location>
        <begin position="384"/>
        <end position="417"/>
    </location>
</feature>
<feature type="compositionally biased region" description="Polar residues" evidence="1">
    <location>
        <begin position="796"/>
        <end position="809"/>
    </location>
</feature>
<feature type="compositionally biased region" description="Polar residues" evidence="1">
    <location>
        <begin position="297"/>
        <end position="306"/>
    </location>
</feature>
<feature type="region of interest" description="Disordered" evidence="1">
    <location>
        <begin position="1287"/>
        <end position="1337"/>
    </location>
</feature>
<organism evidence="2 3">
    <name type="scientific">Leptomonas seymouri</name>
    <dbReference type="NCBI Taxonomy" id="5684"/>
    <lineage>
        <taxon>Eukaryota</taxon>
        <taxon>Discoba</taxon>
        <taxon>Euglenozoa</taxon>
        <taxon>Kinetoplastea</taxon>
        <taxon>Metakinetoplastina</taxon>
        <taxon>Trypanosomatida</taxon>
        <taxon>Trypanosomatidae</taxon>
        <taxon>Leishmaniinae</taxon>
        <taxon>Leptomonas</taxon>
    </lineage>
</organism>